<dbReference type="PANTHER" id="PTHR42699:SF1">
    <property type="entry name" value="CYSTATHIONINE GAMMA-SYNTHASE-RELATED"/>
    <property type="match status" value="1"/>
</dbReference>
<evidence type="ECO:0000256" key="3">
    <source>
        <dbReference type="RuleBase" id="RU362118"/>
    </source>
</evidence>
<dbReference type="Pfam" id="PF01053">
    <property type="entry name" value="Cys_Met_Meta_PP"/>
    <property type="match status" value="1"/>
</dbReference>
<dbReference type="InterPro" id="IPR051750">
    <property type="entry name" value="Trans-sulfuration_enzymes"/>
</dbReference>
<keyword evidence="2 3" id="KW-0663">Pyridoxal phosphate</keyword>
<gene>
    <name evidence="4" type="ORF">OHC33_001370</name>
</gene>
<evidence type="ECO:0000256" key="1">
    <source>
        <dbReference type="ARBA" id="ARBA00001933"/>
    </source>
</evidence>
<dbReference type="SUPFAM" id="SSF53383">
    <property type="entry name" value="PLP-dependent transferases"/>
    <property type="match status" value="1"/>
</dbReference>
<dbReference type="Gene3D" id="3.90.1150.10">
    <property type="entry name" value="Aspartate Aminotransferase, domain 1"/>
    <property type="match status" value="1"/>
</dbReference>
<evidence type="ECO:0000256" key="2">
    <source>
        <dbReference type="ARBA" id="ARBA00022898"/>
    </source>
</evidence>
<dbReference type="Gene3D" id="3.40.640.10">
    <property type="entry name" value="Type I PLP-dependent aspartate aminotransferase-like (Major domain)"/>
    <property type="match status" value="1"/>
</dbReference>
<dbReference type="EMBL" id="JAKLMC020000003">
    <property type="protein sequence ID" value="KAK5957001.1"/>
    <property type="molecule type" value="Genomic_DNA"/>
</dbReference>
<comment type="cofactor">
    <cofactor evidence="1 3">
        <name>pyridoxal 5'-phosphate</name>
        <dbReference type="ChEBI" id="CHEBI:597326"/>
    </cofactor>
</comment>
<dbReference type="PANTHER" id="PTHR42699">
    <property type="match status" value="1"/>
</dbReference>
<protein>
    <recommendedName>
        <fullName evidence="6">Cystathionine gamma-synthase</fullName>
    </recommendedName>
</protein>
<sequence>MSVKISTPFGQAVPPASRHSVTVHMPGWANVERYGQDSRAVIATFDSAYPRMKPHKDIARLADALIHHLGLQYHMCLLFTSLQSASECVEYAKSPRRDNGSDKKPVPSDQITLRAFNAKDRFYAVVFPSAHSLVVSGFWSTPGVGISSRFAEANMNSFDQLAEVDIPKDDRDRPSFESPTHEALRQRISFYLERAALDPTIQPRPSTDDIYFFPTGMASIYKPHSYLSTLHNGTTILFGMAFMNTITAFKEFGSSYKFFGNGTDADLDALETFLSEEQSHNRKVQAIWAEFPANPLLVTPDLVRLRALADKYDTILAIDDTIGSFANIDITHMTDMLITSLTKSFNGYANVITGSVVLNPRSHKYPELKSLFTKYYIPELYIADAETLLRNSEDYLPRTTTMNHNAQSLVTYLHSRALDPTSAIHKVHYPSLNPSGKHYTPFLRHATPDFTPGHGVLFCVELEDLPTTIAFYDVLNVHKGPHLGAPRTLAFAYTMCAYKKELDWAAGYGLRPTQIRISAGLEGTGELLGDFRVAVEAADVVKRENAVGGGISVQSGDG</sequence>
<organism evidence="4 5">
    <name type="scientific">Knufia fluminis</name>
    <dbReference type="NCBI Taxonomy" id="191047"/>
    <lineage>
        <taxon>Eukaryota</taxon>
        <taxon>Fungi</taxon>
        <taxon>Dikarya</taxon>
        <taxon>Ascomycota</taxon>
        <taxon>Pezizomycotina</taxon>
        <taxon>Eurotiomycetes</taxon>
        <taxon>Chaetothyriomycetidae</taxon>
        <taxon>Chaetothyriales</taxon>
        <taxon>Trichomeriaceae</taxon>
        <taxon>Knufia</taxon>
    </lineage>
</organism>
<evidence type="ECO:0008006" key="6">
    <source>
        <dbReference type="Google" id="ProtNLM"/>
    </source>
</evidence>
<dbReference type="GO" id="GO:0019346">
    <property type="term" value="P:transsulfuration"/>
    <property type="evidence" value="ECO:0007669"/>
    <property type="project" value="InterPro"/>
</dbReference>
<comment type="caution">
    <text evidence="4">The sequence shown here is derived from an EMBL/GenBank/DDBJ whole genome shotgun (WGS) entry which is preliminary data.</text>
</comment>
<dbReference type="InterPro" id="IPR000277">
    <property type="entry name" value="Cys/Met-Metab_PyrdxlP-dep_enz"/>
</dbReference>
<comment type="similarity">
    <text evidence="3">Belongs to the trans-sulfuration enzymes family.</text>
</comment>
<dbReference type="InterPro" id="IPR015421">
    <property type="entry name" value="PyrdxlP-dep_Trfase_major"/>
</dbReference>
<dbReference type="Proteomes" id="UP001316803">
    <property type="component" value="Unassembled WGS sequence"/>
</dbReference>
<dbReference type="GO" id="GO:0003962">
    <property type="term" value="F:cystathionine gamma-synthase activity"/>
    <property type="evidence" value="ECO:0007669"/>
    <property type="project" value="TreeGrafter"/>
</dbReference>
<accession>A0AAN8EZ83</accession>
<proteinExistence type="inferred from homology"/>
<evidence type="ECO:0000313" key="4">
    <source>
        <dbReference type="EMBL" id="KAK5957001.1"/>
    </source>
</evidence>
<keyword evidence="5" id="KW-1185">Reference proteome</keyword>
<dbReference type="AlphaFoldDB" id="A0AAN8EZ83"/>
<dbReference type="InterPro" id="IPR015422">
    <property type="entry name" value="PyrdxlP-dep_Trfase_small"/>
</dbReference>
<dbReference type="GO" id="GO:0030170">
    <property type="term" value="F:pyridoxal phosphate binding"/>
    <property type="evidence" value="ECO:0007669"/>
    <property type="project" value="InterPro"/>
</dbReference>
<dbReference type="InterPro" id="IPR015424">
    <property type="entry name" value="PyrdxlP-dep_Trfase"/>
</dbReference>
<reference evidence="4 5" key="1">
    <citation type="submission" date="2022-12" db="EMBL/GenBank/DDBJ databases">
        <title>Genomic features and morphological characterization of a novel Knufia sp. strain isolated from spacecraft assembly facility.</title>
        <authorList>
            <person name="Teixeira M."/>
            <person name="Chander A.M."/>
            <person name="Stajich J.E."/>
            <person name="Venkateswaran K."/>
        </authorList>
    </citation>
    <scope>NUCLEOTIDE SEQUENCE [LARGE SCALE GENOMIC DNA]</scope>
    <source>
        <strain evidence="4 5">FJI-L2-BK-P2</strain>
    </source>
</reference>
<name>A0AAN8EZ83_9EURO</name>
<evidence type="ECO:0000313" key="5">
    <source>
        <dbReference type="Proteomes" id="UP001316803"/>
    </source>
</evidence>